<dbReference type="Gene3D" id="2.130.10.10">
    <property type="entry name" value="YVTN repeat-like/Quinoprotein amine dehydrogenase"/>
    <property type="match status" value="2"/>
</dbReference>
<dbReference type="InParanoid" id="F0ZRS0"/>
<evidence type="ECO:0000313" key="12">
    <source>
        <dbReference type="Proteomes" id="UP000001064"/>
    </source>
</evidence>
<dbReference type="InterPro" id="IPR036322">
    <property type="entry name" value="WD40_repeat_dom_sf"/>
</dbReference>
<dbReference type="GO" id="GO:0034314">
    <property type="term" value="P:Arp2/3 complex-mediated actin nucleation"/>
    <property type="evidence" value="ECO:0000318"/>
    <property type="project" value="GO_Central"/>
</dbReference>
<dbReference type="EMBL" id="GL871145">
    <property type="protein sequence ID" value="EGC33367.1"/>
    <property type="molecule type" value="Genomic_DNA"/>
</dbReference>
<dbReference type="OrthoDB" id="406844at2759"/>
<dbReference type="KEGG" id="dpp:DICPUDRAFT_95056"/>
<dbReference type="GO" id="GO:0042995">
    <property type="term" value="C:cell projection"/>
    <property type="evidence" value="ECO:0007669"/>
    <property type="project" value="EnsemblProtists"/>
</dbReference>
<dbReference type="PANTHER" id="PTHR10709">
    <property type="entry name" value="ACTIN-RELATED PROTEIN 2/3 COMPLEX SUBUNIT 1"/>
    <property type="match status" value="1"/>
</dbReference>
<gene>
    <name evidence="11" type="ORF">DICPUDRAFT_95056</name>
</gene>
<keyword evidence="12" id="KW-1185">Reference proteome</keyword>
<dbReference type="PROSITE" id="PS50294">
    <property type="entry name" value="WD_REPEATS_REGION"/>
    <property type="match status" value="2"/>
</dbReference>
<dbReference type="GO" id="GO:0001891">
    <property type="term" value="C:phagocytic cup"/>
    <property type="evidence" value="ECO:0007669"/>
    <property type="project" value="EnsemblProtists"/>
</dbReference>
<dbReference type="GO" id="GO:0051015">
    <property type="term" value="F:actin filament binding"/>
    <property type="evidence" value="ECO:0000318"/>
    <property type="project" value="GO_Central"/>
</dbReference>
<keyword evidence="7" id="KW-0206">Cytoskeleton</keyword>
<reference evidence="12" key="1">
    <citation type="journal article" date="2011" name="Genome Biol.">
        <title>Comparative genomics of the social amoebae Dictyostelium discoideum and Dictyostelium purpureum.</title>
        <authorList>
            <consortium name="US DOE Joint Genome Institute (JGI-PGF)"/>
            <person name="Sucgang R."/>
            <person name="Kuo A."/>
            <person name="Tian X."/>
            <person name="Salerno W."/>
            <person name="Parikh A."/>
            <person name="Feasley C.L."/>
            <person name="Dalin E."/>
            <person name="Tu H."/>
            <person name="Huang E."/>
            <person name="Barry K."/>
            <person name="Lindquist E."/>
            <person name="Shapiro H."/>
            <person name="Bruce D."/>
            <person name="Schmutz J."/>
            <person name="Salamov A."/>
            <person name="Fey P."/>
            <person name="Gaudet P."/>
            <person name="Anjard C."/>
            <person name="Babu M.M."/>
            <person name="Basu S."/>
            <person name="Bushmanova Y."/>
            <person name="van der Wel H."/>
            <person name="Katoh-Kurasawa M."/>
            <person name="Dinh C."/>
            <person name="Coutinho P.M."/>
            <person name="Saito T."/>
            <person name="Elias M."/>
            <person name="Schaap P."/>
            <person name="Kay R.R."/>
            <person name="Henrissat B."/>
            <person name="Eichinger L."/>
            <person name="Rivero F."/>
            <person name="Putnam N.H."/>
            <person name="West C.M."/>
            <person name="Loomis W.F."/>
            <person name="Chisholm R.L."/>
            <person name="Shaulsky G."/>
            <person name="Strassmann J.E."/>
            <person name="Queller D.C."/>
            <person name="Kuspa A."/>
            <person name="Grigoriev I.V."/>
        </authorList>
    </citation>
    <scope>NUCLEOTIDE SEQUENCE [LARGE SCALE GENOMIC DNA]</scope>
    <source>
        <strain evidence="12">QSDP1</strain>
    </source>
</reference>
<feature type="repeat" description="WD" evidence="10">
    <location>
        <begin position="50"/>
        <end position="87"/>
    </location>
</feature>
<evidence type="ECO:0000256" key="4">
    <source>
        <dbReference type="ARBA" id="ARBA00022574"/>
    </source>
</evidence>
<dbReference type="eggNOG" id="KOG1523">
    <property type="taxonomic scope" value="Eukaryota"/>
</dbReference>
<dbReference type="GO" id="GO:0030670">
    <property type="term" value="C:phagocytic vesicle membrane"/>
    <property type="evidence" value="ECO:0007669"/>
    <property type="project" value="EnsemblProtists"/>
</dbReference>
<dbReference type="AlphaFoldDB" id="F0ZRS0"/>
<evidence type="ECO:0000256" key="8">
    <source>
        <dbReference type="ARBA" id="ARBA00041244"/>
    </source>
</evidence>
<dbReference type="SMART" id="SM00320">
    <property type="entry name" value="WD40"/>
    <property type="match status" value="3"/>
</dbReference>
<comment type="similarity">
    <text evidence="2">Belongs to the WD repeat ARPC1 family.</text>
</comment>
<keyword evidence="4 10" id="KW-0853">WD repeat</keyword>
<protein>
    <recommendedName>
        <fullName evidence="8">Arp2/3 complex 41 kDa subunit</fullName>
    </recommendedName>
    <alternativeName>
        <fullName evidence="9">p41-ARC</fullName>
    </alternativeName>
</protein>
<dbReference type="GO" id="GO:0005885">
    <property type="term" value="C:Arp2/3 protein complex"/>
    <property type="evidence" value="ECO:0000318"/>
    <property type="project" value="GO_Central"/>
</dbReference>
<evidence type="ECO:0000256" key="9">
    <source>
        <dbReference type="ARBA" id="ARBA00041789"/>
    </source>
</evidence>
<proteinExistence type="inferred from homology"/>
<evidence type="ECO:0000256" key="2">
    <source>
        <dbReference type="ARBA" id="ARBA00006260"/>
    </source>
</evidence>
<organism evidence="11 12">
    <name type="scientific">Dictyostelium purpureum</name>
    <name type="common">Slime mold</name>
    <dbReference type="NCBI Taxonomy" id="5786"/>
    <lineage>
        <taxon>Eukaryota</taxon>
        <taxon>Amoebozoa</taxon>
        <taxon>Evosea</taxon>
        <taxon>Eumycetozoa</taxon>
        <taxon>Dictyostelia</taxon>
        <taxon>Dictyosteliales</taxon>
        <taxon>Dictyosteliaceae</taxon>
        <taxon>Dictyostelium</taxon>
    </lineage>
</organism>
<dbReference type="GO" id="GO:0005938">
    <property type="term" value="C:cell cortex"/>
    <property type="evidence" value="ECO:0007669"/>
    <property type="project" value="EnsemblProtists"/>
</dbReference>
<dbReference type="PIRSF" id="PIRSF038093">
    <property type="entry name" value="ARP2/3_su1"/>
    <property type="match status" value="1"/>
</dbReference>
<evidence type="ECO:0000256" key="5">
    <source>
        <dbReference type="ARBA" id="ARBA00022737"/>
    </source>
</evidence>
<dbReference type="Pfam" id="PF00400">
    <property type="entry name" value="WD40"/>
    <property type="match status" value="3"/>
</dbReference>
<dbReference type="SUPFAM" id="SSF50978">
    <property type="entry name" value="WD40 repeat-like"/>
    <property type="match status" value="1"/>
</dbReference>
<dbReference type="PANTHER" id="PTHR10709:SF2">
    <property type="entry name" value="ACTIN-RELATED PROTEIN 2_3 COMPLEX SUBUNIT"/>
    <property type="match status" value="1"/>
</dbReference>
<comment type="subcellular location">
    <subcellularLocation>
        <location evidence="1">Cytoplasm</location>
        <location evidence="1">Cytoskeleton</location>
    </subcellularLocation>
</comment>
<evidence type="ECO:0000256" key="7">
    <source>
        <dbReference type="ARBA" id="ARBA00023212"/>
    </source>
</evidence>
<dbReference type="GeneID" id="10504474"/>
<dbReference type="InterPro" id="IPR015943">
    <property type="entry name" value="WD40/YVTN_repeat-like_dom_sf"/>
</dbReference>
<dbReference type="RefSeq" id="XP_003290118.1">
    <property type="nucleotide sequence ID" value="XM_003290070.1"/>
</dbReference>
<feature type="repeat" description="WD" evidence="10">
    <location>
        <begin position="113"/>
        <end position="145"/>
    </location>
</feature>
<dbReference type="VEuPathDB" id="AmoebaDB:DICPUDRAFT_95056"/>
<dbReference type="InterPro" id="IPR001680">
    <property type="entry name" value="WD40_rpt"/>
</dbReference>
<dbReference type="PROSITE" id="PS50082">
    <property type="entry name" value="WD_REPEATS_2"/>
    <property type="match status" value="2"/>
</dbReference>
<keyword evidence="5" id="KW-0677">Repeat</keyword>
<dbReference type="OMA" id="YVWEPSP"/>
<name>F0ZRS0_DICPU</name>
<dbReference type="InterPro" id="IPR017383">
    <property type="entry name" value="ARPC1"/>
</dbReference>
<evidence type="ECO:0000256" key="3">
    <source>
        <dbReference type="ARBA" id="ARBA00022490"/>
    </source>
</evidence>
<evidence type="ECO:0000256" key="1">
    <source>
        <dbReference type="ARBA" id="ARBA00004245"/>
    </source>
</evidence>
<dbReference type="GO" id="GO:0005905">
    <property type="term" value="C:clathrin-coated pit"/>
    <property type="evidence" value="ECO:0007669"/>
    <property type="project" value="EnsemblProtists"/>
</dbReference>
<sequence length="342" mass="38076">MSAYDIDHLAQCITAHAWNADRSRVALCPNNNEVHIYAKQGTSWVVEHVLAEHDQVVTSIDWAPKTNRILTSSQDRNAYVWTFKDGQWKPVLVLLRINRAATHVKWSPQENKFAKHKSTVLKVDWHPNNLLLATSSSDYKVRVFDAYVKKADGRNVTRPYGEVPFGEPIFEFDQCASWVHALKWSPSGSSLAFSSHDSTFAVANFATNPPTVEKVRLRGLPLRDLLYITENSIAGVGYDCAPILITNQNGWKYSDEMDKGSDNAGAAEATSARKLFQNKVDLGESKSSDKKLTTVHQNCVTTIVPFKSVGGVVSDFSTSGLDGNIVIWHVKALEAKNKFKVI</sequence>
<evidence type="ECO:0000256" key="6">
    <source>
        <dbReference type="ARBA" id="ARBA00023203"/>
    </source>
</evidence>
<evidence type="ECO:0000256" key="10">
    <source>
        <dbReference type="PROSITE-ProRule" id="PRU00221"/>
    </source>
</evidence>
<evidence type="ECO:0000313" key="11">
    <source>
        <dbReference type="EMBL" id="EGC33367.1"/>
    </source>
</evidence>
<dbReference type="GO" id="GO:0006909">
    <property type="term" value="P:phagocytosis"/>
    <property type="evidence" value="ECO:0007669"/>
    <property type="project" value="EnsemblProtists"/>
</dbReference>
<dbReference type="FunCoup" id="F0ZRS0">
    <property type="interactions" value="745"/>
</dbReference>
<keyword evidence="3" id="KW-0963">Cytoplasm</keyword>
<dbReference type="STRING" id="5786.F0ZRS0"/>
<dbReference type="GO" id="GO:0006887">
    <property type="term" value="P:exocytosis"/>
    <property type="evidence" value="ECO:0007669"/>
    <property type="project" value="EnsemblProtists"/>
</dbReference>
<dbReference type="Proteomes" id="UP000001064">
    <property type="component" value="Unassembled WGS sequence"/>
</dbReference>
<keyword evidence="6" id="KW-0009">Actin-binding</keyword>
<accession>F0ZRS0</accession>